<comment type="caution">
    <text evidence="1">The sequence shown here is derived from an EMBL/GenBank/DDBJ whole genome shotgun (WGS) entry which is preliminary data.</text>
</comment>
<protein>
    <submittedName>
        <fullName evidence="1">Unnamed protein product</fullName>
    </submittedName>
</protein>
<dbReference type="Proteomes" id="UP001165064">
    <property type="component" value="Unassembled WGS sequence"/>
</dbReference>
<reference evidence="1" key="1">
    <citation type="submission" date="2023-04" db="EMBL/GenBank/DDBJ databases">
        <title>Ambrosiozyma monospora NBRC 10751.</title>
        <authorList>
            <person name="Ichikawa N."/>
            <person name="Sato H."/>
            <person name="Tonouchi N."/>
        </authorList>
    </citation>
    <scope>NUCLEOTIDE SEQUENCE</scope>
    <source>
        <strain evidence="1">NBRC 10751</strain>
    </source>
</reference>
<evidence type="ECO:0000313" key="1">
    <source>
        <dbReference type="EMBL" id="GMF02356.1"/>
    </source>
</evidence>
<keyword evidence="2" id="KW-1185">Reference proteome</keyword>
<gene>
    <name evidence="1" type="ORF">Amon02_001143500</name>
</gene>
<dbReference type="EMBL" id="BSXS01012442">
    <property type="protein sequence ID" value="GMF02356.1"/>
    <property type="molecule type" value="Genomic_DNA"/>
</dbReference>
<sequence length="189" mass="21311">MDAIFVQFGLKALLFDVVFNIYCATRYVKMNGWNDPVLVATGQEPELSLYSASGLPLWKQLVLALCTVYVVYFGLNVLHVASCFIWVVLGLCPVEECSPVFGSFKGVYTVRSFWRNVWHRLMYQVTVPIVKFICYGTQDDETDSKNEDAISQSKVPSSELNGSTFSFQSTSNLFKNKKKTKVPKKSITS</sequence>
<proteinExistence type="predicted"/>
<name>A0ACB5U667_AMBMO</name>
<accession>A0ACB5U667</accession>
<evidence type="ECO:0000313" key="2">
    <source>
        <dbReference type="Proteomes" id="UP001165064"/>
    </source>
</evidence>
<organism evidence="1 2">
    <name type="scientific">Ambrosiozyma monospora</name>
    <name type="common">Yeast</name>
    <name type="synonym">Endomycopsis monosporus</name>
    <dbReference type="NCBI Taxonomy" id="43982"/>
    <lineage>
        <taxon>Eukaryota</taxon>
        <taxon>Fungi</taxon>
        <taxon>Dikarya</taxon>
        <taxon>Ascomycota</taxon>
        <taxon>Saccharomycotina</taxon>
        <taxon>Pichiomycetes</taxon>
        <taxon>Pichiales</taxon>
        <taxon>Pichiaceae</taxon>
        <taxon>Ambrosiozyma</taxon>
    </lineage>
</organism>